<reference evidence="1" key="1">
    <citation type="submission" date="2023-07" db="EMBL/GenBank/DDBJ databases">
        <title>Black Yeasts Isolated from many extreme environments.</title>
        <authorList>
            <person name="Coleine C."/>
            <person name="Stajich J.E."/>
            <person name="Selbmann L."/>
        </authorList>
    </citation>
    <scope>NUCLEOTIDE SEQUENCE</scope>
    <source>
        <strain evidence="1">CCFEE 5714</strain>
    </source>
</reference>
<proteinExistence type="predicted"/>
<evidence type="ECO:0000313" key="2">
    <source>
        <dbReference type="Proteomes" id="UP001281147"/>
    </source>
</evidence>
<accession>A0ACC3NUV8</accession>
<gene>
    <name evidence="1" type="ORF">LTR37_001858</name>
</gene>
<organism evidence="1 2">
    <name type="scientific">Vermiconidia calcicola</name>
    <dbReference type="NCBI Taxonomy" id="1690605"/>
    <lineage>
        <taxon>Eukaryota</taxon>
        <taxon>Fungi</taxon>
        <taxon>Dikarya</taxon>
        <taxon>Ascomycota</taxon>
        <taxon>Pezizomycotina</taxon>
        <taxon>Dothideomycetes</taxon>
        <taxon>Dothideomycetidae</taxon>
        <taxon>Mycosphaerellales</taxon>
        <taxon>Extremaceae</taxon>
        <taxon>Vermiconidia</taxon>
    </lineage>
</organism>
<name>A0ACC3NUV8_9PEZI</name>
<protein>
    <submittedName>
        <fullName evidence="1">Uncharacterized protein</fullName>
    </submittedName>
</protein>
<dbReference type="Proteomes" id="UP001281147">
    <property type="component" value="Unassembled WGS sequence"/>
</dbReference>
<comment type="caution">
    <text evidence="1">The sequence shown here is derived from an EMBL/GenBank/DDBJ whole genome shotgun (WGS) entry which is preliminary data.</text>
</comment>
<keyword evidence="2" id="KW-1185">Reference proteome</keyword>
<dbReference type="EMBL" id="JAUTXU010000010">
    <property type="protein sequence ID" value="KAK3723135.1"/>
    <property type="molecule type" value="Genomic_DNA"/>
</dbReference>
<evidence type="ECO:0000313" key="1">
    <source>
        <dbReference type="EMBL" id="KAK3723135.1"/>
    </source>
</evidence>
<sequence length="167" mass="17596">MSLYYSTTTTTKPSTTTIKMKFTTAIVAALLSATSLAAPAEPLENRAAEVSMMAAGQWTITKMLRTCANGECKWSFGINDRVTNTPCAFSVKGKPATQTNSTGNVCGAYTVSTGWSGQFGANNGFTTLAVANAAKKQIAYPAYTDAQLVNGKVVTPNQSYTPQNLAL</sequence>